<feature type="region of interest" description="Disordered" evidence="1">
    <location>
        <begin position="466"/>
        <end position="532"/>
    </location>
</feature>
<keyword evidence="2" id="KW-0472">Membrane</keyword>
<dbReference type="Proteomes" id="UP000305067">
    <property type="component" value="Unassembled WGS sequence"/>
</dbReference>
<feature type="transmembrane region" description="Helical" evidence="2">
    <location>
        <begin position="328"/>
        <end position="349"/>
    </location>
</feature>
<evidence type="ECO:0000313" key="3">
    <source>
        <dbReference type="EMBL" id="TFL06614.1"/>
    </source>
</evidence>
<dbReference type="AlphaFoldDB" id="A0A5C3R620"/>
<proteinExistence type="predicted"/>
<feature type="compositionally biased region" description="Low complexity" evidence="1">
    <location>
        <begin position="104"/>
        <end position="118"/>
    </location>
</feature>
<feature type="region of interest" description="Disordered" evidence="1">
    <location>
        <begin position="50"/>
        <end position="226"/>
    </location>
</feature>
<sequence>MGGAQLPIKFITPSPGAYFASGQPFELRWTADTDVATESTVFRVCMKAPAHAQAKANVSGQSSRKEKRKKGGGDEEGDEYGGEGNSGWGDDGSEQGGDSEQDYGSDQGYDGSSSSGSSKYDDGSWDPTAGSYDSGQEDATQGDLEQSSWDEPGGEDSPPSRGGTSDGSWKDESQLGAEDDDTGSAEFSLDPPVEEPQGRLQDGATSSYRPTQDTDTGTGLCGASMYPPVQRDGNDYTVSLVVPDIVPSSVTKFYIQVTDPSGTARSPTFSLGTKDLSSIVQGAGPQHPLGTDFGGATANGSAVGNSTTSTPIDPSMLMASHTPPPPTVAMAVPLSLVGGVLLVAVLLAWRSKKQAKRESEAVNNALRTHGSLSSMYGSKAELSQPQGGEHFMRQREVPVPLFMPNRAGEEYAQPVVGRRPRMATRDMPMPVYGTDMGQARSRESLASVYSDTHANGVDVPRALAPARVRGRHVPDKRLPQPPLLEEDEDDFDEVDMSDPKEVDKEELEGIKTDPDQGRSLYNRVHNALGGTG</sequence>
<gene>
    <name evidence="3" type="ORF">BDV98DRAFT_588861</name>
</gene>
<keyword evidence="2" id="KW-0812">Transmembrane</keyword>
<name>A0A5C3R620_9AGAR</name>
<organism evidence="3 4">
    <name type="scientific">Pterulicium gracile</name>
    <dbReference type="NCBI Taxonomy" id="1884261"/>
    <lineage>
        <taxon>Eukaryota</taxon>
        <taxon>Fungi</taxon>
        <taxon>Dikarya</taxon>
        <taxon>Basidiomycota</taxon>
        <taxon>Agaricomycotina</taxon>
        <taxon>Agaricomycetes</taxon>
        <taxon>Agaricomycetidae</taxon>
        <taxon>Agaricales</taxon>
        <taxon>Pleurotineae</taxon>
        <taxon>Pterulaceae</taxon>
        <taxon>Pterulicium</taxon>
    </lineage>
</organism>
<feature type="compositionally biased region" description="Basic and acidic residues" evidence="1">
    <location>
        <begin position="497"/>
        <end position="516"/>
    </location>
</feature>
<feature type="compositionally biased region" description="Acidic residues" evidence="1">
    <location>
        <begin position="91"/>
        <end position="103"/>
    </location>
</feature>
<keyword evidence="4" id="KW-1185">Reference proteome</keyword>
<feature type="compositionally biased region" description="Polar residues" evidence="1">
    <location>
        <begin position="203"/>
        <end position="217"/>
    </location>
</feature>
<dbReference type="EMBL" id="ML178815">
    <property type="protein sequence ID" value="TFL06614.1"/>
    <property type="molecule type" value="Genomic_DNA"/>
</dbReference>
<feature type="compositionally biased region" description="Polar residues" evidence="1">
    <location>
        <begin position="131"/>
        <end position="149"/>
    </location>
</feature>
<protein>
    <submittedName>
        <fullName evidence="3">Uncharacterized protein</fullName>
    </submittedName>
</protein>
<evidence type="ECO:0000256" key="2">
    <source>
        <dbReference type="SAM" id="Phobius"/>
    </source>
</evidence>
<accession>A0A5C3R620</accession>
<evidence type="ECO:0000313" key="4">
    <source>
        <dbReference type="Proteomes" id="UP000305067"/>
    </source>
</evidence>
<evidence type="ECO:0000256" key="1">
    <source>
        <dbReference type="SAM" id="MobiDB-lite"/>
    </source>
</evidence>
<keyword evidence="2" id="KW-1133">Transmembrane helix</keyword>
<reference evidence="3 4" key="1">
    <citation type="journal article" date="2019" name="Nat. Ecol. Evol.">
        <title>Megaphylogeny resolves global patterns of mushroom evolution.</title>
        <authorList>
            <person name="Varga T."/>
            <person name="Krizsan K."/>
            <person name="Foldi C."/>
            <person name="Dima B."/>
            <person name="Sanchez-Garcia M."/>
            <person name="Sanchez-Ramirez S."/>
            <person name="Szollosi G.J."/>
            <person name="Szarkandi J.G."/>
            <person name="Papp V."/>
            <person name="Albert L."/>
            <person name="Andreopoulos W."/>
            <person name="Angelini C."/>
            <person name="Antonin V."/>
            <person name="Barry K.W."/>
            <person name="Bougher N.L."/>
            <person name="Buchanan P."/>
            <person name="Buyck B."/>
            <person name="Bense V."/>
            <person name="Catcheside P."/>
            <person name="Chovatia M."/>
            <person name="Cooper J."/>
            <person name="Damon W."/>
            <person name="Desjardin D."/>
            <person name="Finy P."/>
            <person name="Geml J."/>
            <person name="Haridas S."/>
            <person name="Hughes K."/>
            <person name="Justo A."/>
            <person name="Karasinski D."/>
            <person name="Kautmanova I."/>
            <person name="Kiss B."/>
            <person name="Kocsube S."/>
            <person name="Kotiranta H."/>
            <person name="LaButti K.M."/>
            <person name="Lechner B.E."/>
            <person name="Liimatainen K."/>
            <person name="Lipzen A."/>
            <person name="Lukacs Z."/>
            <person name="Mihaltcheva S."/>
            <person name="Morgado L.N."/>
            <person name="Niskanen T."/>
            <person name="Noordeloos M.E."/>
            <person name="Ohm R.A."/>
            <person name="Ortiz-Santana B."/>
            <person name="Ovrebo C."/>
            <person name="Racz N."/>
            <person name="Riley R."/>
            <person name="Savchenko A."/>
            <person name="Shiryaev A."/>
            <person name="Soop K."/>
            <person name="Spirin V."/>
            <person name="Szebenyi C."/>
            <person name="Tomsovsky M."/>
            <person name="Tulloss R.E."/>
            <person name="Uehling J."/>
            <person name="Grigoriev I.V."/>
            <person name="Vagvolgyi C."/>
            <person name="Papp T."/>
            <person name="Martin F.M."/>
            <person name="Miettinen O."/>
            <person name="Hibbett D.S."/>
            <person name="Nagy L.G."/>
        </authorList>
    </citation>
    <scope>NUCLEOTIDE SEQUENCE [LARGE SCALE GENOMIC DNA]</scope>
    <source>
        <strain evidence="3 4">CBS 309.79</strain>
    </source>
</reference>
<feature type="compositionally biased region" description="Acidic residues" evidence="1">
    <location>
        <begin position="484"/>
        <end position="496"/>
    </location>
</feature>